<dbReference type="Gene3D" id="3.30.950.10">
    <property type="entry name" value="Methyltransferase, Cobalt-precorrin-4 Transmethylase, Domain 2"/>
    <property type="match status" value="1"/>
</dbReference>
<dbReference type="InterPro" id="IPR014776">
    <property type="entry name" value="4pyrrole_Mease_sub2"/>
</dbReference>
<dbReference type="NCBIfam" id="TIGR01465">
    <property type="entry name" value="cobM_cbiF"/>
    <property type="match status" value="1"/>
</dbReference>
<evidence type="ECO:0000256" key="3">
    <source>
        <dbReference type="ARBA" id="ARBA00022573"/>
    </source>
</evidence>
<evidence type="ECO:0000313" key="11">
    <source>
        <dbReference type="Proteomes" id="UP000515811"/>
    </source>
</evidence>
<dbReference type="InterPro" id="IPR014777">
    <property type="entry name" value="4pyrrole_Mease_sub1"/>
</dbReference>
<dbReference type="GO" id="GO:0046026">
    <property type="term" value="F:precorrin-4 C11-methyltransferase activity"/>
    <property type="evidence" value="ECO:0007669"/>
    <property type="project" value="UniProtKB-EC"/>
</dbReference>
<evidence type="ECO:0000313" key="10">
    <source>
        <dbReference type="EMBL" id="QNN57884.1"/>
    </source>
</evidence>
<dbReference type="EC" id="2.1.1.133" evidence="10"/>
<dbReference type="InterPro" id="IPR035996">
    <property type="entry name" value="4pyrrol_Methylase_sf"/>
</dbReference>
<evidence type="ECO:0000256" key="6">
    <source>
        <dbReference type="ARBA" id="ARBA00022691"/>
    </source>
</evidence>
<dbReference type="UniPathway" id="UPA00148"/>
<dbReference type="PROSITE" id="PS00840">
    <property type="entry name" value="SUMT_2"/>
    <property type="match status" value="1"/>
</dbReference>
<accession>A0A7G9RQK9</accession>
<dbReference type="Gene3D" id="3.40.1010.10">
    <property type="entry name" value="Cobalt-precorrin-4 Transmethylase, Domain 1"/>
    <property type="match status" value="1"/>
</dbReference>
<evidence type="ECO:0000256" key="7">
    <source>
        <dbReference type="RuleBase" id="RU003960"/>
    </source>
</evidence>
<comment type="pathway">
    <text evidence="1">Cofactor biosynthesis; adenosylcobalamin biosynthesis.</text>
</comment>
<evidence type="ECO:0000256" key="8">
    <source>
        <dbReference type="SAM" id="MobiDB-lite"/>
    </source>
</evidence>
<dbReference type="CDD" id="cd11641">
    <property type="entry name" value="Precorrin-4_C11-MT"/>
    <property type="match status" value="1"/>
</dbReference>
<dbReference type="SUPFAM" id="SSF53790">
    <property type="entry name" value="Tetrapyrrole methylase"/>
    <property type="match status" value="1"/>
</dbReference>
<dbReference type="InterPro" id="IPR003043">
    <property type="entry name" value="Uropor_MeTrfase_CS"/>
</dbReference>
<dbReference type="PROSITE" id="PS00839">
    <property type="entry name" value="SUMT_1"/>
    <property type="match status" value="1"/>
</dbReference>
<keyword evidence="4 7" id="KW-0489">Methyltransferase</keyword>
<keyword evidence="6" id="KW-0949">S-adenosyl-L-methionine</keyword>
<proteinExistence type="inferred from homology"/>
<dbReference type="InterPro" id="IPR050161">
    <property type="entry name" value="Siro_Cobalamin_biosynth"/>
</dbReference>
<reference evidence="10 11" key="1">
    <citation type="submission" date="2020-08" db="EMBL/GenBank/DDBJ databases">
        <title>Genome sequence of Diaphorobacter ruginosibacter DSM 27467T.</title>
        <authorList>
            <person name="Hyun D.-W."/>
            <person name="Bae J.-W."/>
        </authorList>
    </citation>
    <scope>NUCLEOTIDE SEQUENCE [LARGE SCALE GENOMIC DNA]</scope>
    <source>
        <strain evidence="10 11">DSM 27467</strain>
    </source>
</reference>
<feature type="region of interest" description="Disordered" evidence="8">
    <location>
        <begin position="251"/>
        <end position="276"/>
    </location>
</feature>
<feature type="compositionally biased region" description="Basic and acidic residues" evidence="8">
    <location>
        <begin position="266"/>
        <end position="276"/>
    </location>
</feature>
<dbReference type="InterPro" id="IPR000878">
    <property type="entry name" value="4pyrrol_Mease"/>
</dbReference>
<name>A0A7G9RQK9_9BURK</name>
<gene>
    <name evidence="10" type="primary">cobM</name>
    <name evidence="10" type="ORF">H9K76_03125</name>
</gene>
<dbReference type="EMBL" id="CP060714">
    <property type="protein sequence ID" value="QNN57884.1"/>
    <property type="molecule type" value="Genomic_DNA"/>
</dbReference>
<evidence type="ECO:0000256" key="4">
    <source>
        <dbReference type="ARBA" id="ARBA00022603"/>
    </source>
</evidence>
<dbReference type="PANTHER" id="PTHR45790">
    <property type="entry name" value="SIROHEME SYNTHASE-RELATED"/>
    <property type="match status" value="1"/>
</dbReference>
<dbReference type="PANTHER" id="PTHR45790:SF4">
    <property type="entry name" value="COBALT-PRECORRIN-4 C(11)-METHYLTRANSFERASE"/>
    <property type="match status" value="1"/>
</dbReference>
<dbReference type="Proteomes" id="UP000515811">
    <property type="component" value="Chromosome"/>
</dbReference>
<dbReference type="KEGG" id="drg:H9K76_03125"/>
<dbReference type="RefSeq" id="WP_187598129.1">
    <property type="nucleotide sequence ID" value="NZ_CP060714.1"/>
</dbReference>
<organism evidence="10 11">
    <name type="scientific">Diaphorobacter ruginosibacter</name>
    <dbReference type="NCBI Taxonomy" id="1715720"/>
    <lineage>
        <taxon>Bacteria</taxon>
        <taxon>Pseudomonadati</taxon>
        <taxon>Pseudomonadota</taxon>
        <taxon>Betaproteobacteria</taxon>
        <taxon>Burkholderiales</taxon>
        <taxon>Comamonadaceae</taxon>
        <taxon>Diaphorobacter</taxon>
    </lineage>
</organism>
<evidence type="ECO:0000256" key="2">
    <source>
        <dbReference type="ARBA" id="ARBA00005879"/>
    </source>
</evidence>
<protein>
    <submittedName>
        <fullName evidence="10">Precorrin-4 C(11)-methyltransferase</fullName>
        <ecNumber evidence="10">2.1.1.133</ecNumber>
    </submittedName>
</protein>
<comment type="similarity">
    <text evidence="2 7">Belongs to the precorrin methyltransferase family.</text>
</comment>
<evidence type="ECO:0000256" key="1">
    <source>
        <dbReference type="ARBA" id="ARBA00004953"/>
    </source>
</evidence>
<keyword evidence="11" id="KW-1185">Reference proteome</keyword>
<dbReference type="AlphaFoldDB" id="A0A7G9RQK9"/>
<dbReference type="GO" id="GO:0032259">
    <property type="term" value="P:methylation"/>
    <property type="evidence" value="ECO:0007669"/>
    <property type="project" value="UniProtKB-KW"/>
</dbReference>
<sequence>MTVHFIGAGPGAADLITVRGRDLMARCPVCLYAGSLIPRELLAHCPPGARIVNTASMSLEQIMEEISAAEARGEDVARLHSGDLSVWSAMGEQLRRLRALDIAYTVTPGVPSFAAAAATLGAELTLPGLCQSVVLTRTSGRATAMPEGENLAAFAATGAVLAIHLSIHVATKVQAELLPHYGADCPAAIVWRASWPDETVVRTTVGELAQAVATSMERTAIILVGRSISAQEFGESRLYAADYDRRYRPLGTEPRFPGNGAAVDTATDRPLPEAQA</sequence>
<evidence type="ECO:0000256" key="5">
    <source>
        <dbReference type="ARBA" id="ARBA00022679"/>
    </source>
</evidence>
<keyword evidence="5 7" id="KW-0808">Transferase</keyword>
<dbReference type="InterPro" id="IPR006362">
    <property type="entry name" value="Cbl_synth_CobM/CibF"/>
</dbReference>
<feature type="domain" description="Tetrapyrrole methylase" evidence="9">
    <location>
        <begin position="2"/>
        <end position="209"/>
    </location>
</feature>
<dbReference type="Pfam" id="PF00590">
    <property type="entry name" value="TP_methylase"/>
    <property type="match status" value="1"/>
</dbReference>
<keyword evidence="3" id="KW-0169">Cobalamin biosynthesis</keyword>
<dbReference type="GO" id="GO:0009236">
    <property type="term" value="P:cobalamin biosynthetic process"/>
    <property type="evidence" value="ECO:0007669"/>
    <property type="project" value="UniProtKB-UniPathway"/>
</dbReference>
<evidence type="ECO:0000259" key="9">
    <source>
        <dbReference type="Pfam" id="PF00590"/>
    </source>
</evidence>